<dbReference type="InterPro" id="IPR029058">
    <property type="entry name" value="AB_hydrolase_fold"/>
</dbReference>
<reference evidence="3 4" key="1">
    <citation type="submission" date="2020-08" db="EMBL/GenBank/DDBJ databases">
        <title>A Genomic Blueprint of the Chicken Gut Microbiome.</title>
        <authorList>
            <person name="Gilroy R."/>
            <person name="Ravi A."/>
            <person name="Getino M."/>
            <person name="Pursley I."/>
            <person name="Horton D.L."/>
            <person name="Alikhan N.-F."/>
            <person name="Baker D."/>
            <person name="Gharbi K."/>
            <person name="Hall N."/>
            <person name="Watson M."/>
            <person name="Adriaenssens E.M."/>
            <person name="Foster-Nyarko E."/>
            <person name="Jarju S."/>
            <person name="Secka A."/>
            <person name="Antonio M."/>
            <person name="Oren A."/>
            <person name="Chaudhuri R."/>
            <person name="La Ragione R.M."/>
            <person name="Hildebrand F."/>
            <person name="Pallen M.J."/>
        </authorList>
    </citation>
    <scope>NUCLEOTIDE SEQUENCE [LARGE SCALE GENOMIC DNA]</scope>
    <source>
        <strain evidence="3 4">Sa2CUA2</strain>
    </source>
</reference>
<keyword evidence="1" id="KW-0472">Membrane</keyword>
<organism evidence="3 4">
    <name type="scientific">Serpens gallinarum</name>
    <dbReference type="NCBI Taxonomy" id="2763075"/>
    <lineage>
        <taxon>Bacteria</taxon>
        <taxon>Pseudomonadati</taxon>
        <taxon>Pseudomonadota</taxon>
        <taxon>Gammaproteobacteria</taxon>
        <taxon>Pseudomonadales</taxon>
        <taxon>Pseudomonadaceae</taxon>
        <taxon>Pseudomonas</taxon>
    </lineage>
</organism>
<keyword evidence="1" id="KW-1133">Transmembrane helix</keyword>
<dbReference type="Proteomes" id="UP000611945">
    <property type="component" value="Unassembled WGS sequence"/>
</dbReference>
<accession>A0ABR8TSF8</accession>
<keyword evidence="4" id="KW-1185">Reference proteome</keyword>
<keyword evidence="1" id="KW-0812">Transmembrane</keyword>
<evidence type="ECO:0000313" key="4">
    <source>
        <dbReference type="Proteomes" id="UP000611945"/>
    </source>
</evidence>
<evidence type="ECO:0000259" key="2">
    <source>
        <dbReference type="Pfam" id="PF00561"/>
    </source>
</evidence>
<proteinExistence type="predicted"/>
<feature type="transmembrane region" description="Helical" evidence="1">
    <location>
        <begin position="12"/>
        <end position="30"/>
    </location>
</feature>
<dbReference type="Gene3D" id="3.40.50.1820">
    <property type="entry name" value="alpha/beta hydrolase"/>
    <property type="match status" value="1"/>
</dbReference>
<evidence type="ECO:0000313" key="3">
    <source>
        <dbReference type="EMBL" id="MBD7978701.1"/>
    </source>
</evidence>
<gene>
    <name evidence="3" type="ORF">H9642_16080</name>
</gene>
<feature type="domain" description="AB hydrolase-1" evidence="2">
    <location>
        <begin position="9"/>
        <end position="134"/>
    </location>
</feature>
<name>A0ABR8TSF8_9PSED</name>
<dbReference type="EMBL" id="JACSQG010000011">
    <property type="protein sequence ID" value="MBD7978701.1"/>
    <property type="molecule type" value="Genomic_DNA"/>
</dbReference>
<dbReference type="Pfam" id="PF00561">
    <property type="entry name" value="Abhydrolase_1"/>
    <property type="match status" value="1"/>
</dbReference>
<dbReference type="SUPFAM" id="SSF53474">
    <property type="entry name" value="alpha/beta-Hydrolases"/>
    <property type="match status" value="1"/>
</dbReference>
<sequence length="296" mass="32014">MAMNLAPRYPLVLVHGMLGFVSLAGYSYWYGIDTALRAAGATVHAVRLSAVHGNTVRGEQLLAQVEALRAELGAERVHLIGHSQGALSARYVAALRPQWVASVTSVAGPNQGSEVADYLQLHLQPGGRPRRWLANITQGLALVMQGLDSAADDRVLPRDALESLQDLGSEGVAAFNARYPQGLPALWGGEGEHEVDGVRYYSWSGTLQPGITDQGRNRFDPSQRLCRLFSRCFVREAGQNDGMVGRFSSHLGQVIRSDYPFDHLDIVNQQLGAVGPGVDPVAVYVEHARRLAEAGL</sequence>
<dbReference type="InterPro" id="IPR000073">
    <property type="entry name" value="AB_hydrolase_1"/>
</dbReference>
<comment type="caution">
    <text evidence="3">The sequence shown here is derived from an EMBL/GenBank/DDBJ whole genome shotgun (WGS) entry which is preliminary data.</text>
</comment>
<protein>
    <submittedName>
        <fullName evidence="3">Triacylglycerol lipase</fullName>
    </submittedName>
</protein>
<evidence type="ECO:0000256" key="1">
    <source>
        <dbReference type="SAM" id="Phobius"/>
    </source>
</evidence>